<keyword evidence="1" id="KW-1133">Transmembrane helix</keyword>
<dbReference type="RefSeq" id="WP_274778398.1">
    <property type="nucleotide sequence ID" value="NZ_JARBHI010000005.1"/>
</dbReference>
<dbReference type="EMBL" id="JARBHI010000005">
    <property type="protein sequence ID" value="MDE1656049.1"/>
    <property type="molecule type" value="Genomic_DNA"/>
</dbReference>
<comment type="caution">
    <text evidence="3">The sequence shown here is derived from an EMBL/GenBank/DDBJ whole genome shotgun (WGS) entry which is preliminary data.</text>
</comment>
<dbReference type="InterPro" id="IPR013024">
    <property type="entry name" value="GGCT-like"/>
</dbReference>
<keyword evidence="4" id="KW-1185">Reference proteome</keyword>
<name>A0ABT5V503_9ACTO</name>
<dbReference type="InterPro" id="IPR036568">
    <property type="entry name" value="GGCT-like_sf"/>
</dbReference>
<dbReference type="CDD" id="cd06661">
    <property type="entry name" value="GGCT_like"/>
    <property type="match status" value="1"/>
</dbReference>
<dbReference type="InterPro" id="IPR009288">
    <property type="entry name" value="AIG2-like_dom"/>
</dbReference>
<evidence type="ECO:0000256" key="1">
    <source>
        <dbReference type="SAM" id="Phobius"/>
    </source>
</evidence>
<gene>
    <name evidence="3" type="ORF">PWJ81_03105</name>
</gene>
<proteinExistence type="predicted"/>
<evidence type="ECO:0000313" key="3">
    <source>
        <dbReference type="EMBL" id="MDE1656049.1"/>
    </source>
</evidence>
<keyword evidence="1" id="KW-0472">Membrane</keyword>
<dbReference type="Pfam" id="PF06094">
    <property type="entry name" value="GGACT"/>
    <property type="match status" value="1"/>
</dbReference>
<evidence type="ECO:0000259" key="2">
    <source>
        <dbReference type="Pfam" id="PF06094"/>
    </source>
</evidence>
<sequence length="509" mass="56248">MNEIRANKSGTAGNQDTHIIPFVGQFVANSTRNYGVKSEHTLLNWSTSEAISTIVPPVGFRLELSSTHRGLGPSTMPGREQPEEVLLERYSHARNRTAALLLGIIAVLALIVSSLGLMPAAQGAPALDEGAGNYYFFKNSLTSGKADVEMSYGRHTDVVFSGDWNGDGRDTLGVNRGSDFYMKNNFLSGDADIHFKFGLPTDQFLIGNWDAVVGDTVLIRRGNTYFVRNELTTGGGEHTFTFGEPDDEVIAGDWNGDGTDTLAIRRGNMFYVSNVLDDDENFTVFSFGRHGDTVLVGDWDGDGIDSFAVRRGNMYYVNNSTVSGGDASTEFSYGRHGDNVLVGDWDRDGVDTLAVRRDYVPPAPNSQRPPNLGPNSGGYPILVYGTLRQGEEAAYVVNNYSGIKESSVPDYELWITGPRWNPWPWALPGPHGLRGDLLTYGPWNYDAKMAQMDDWEGYVPGGNPNHMNYTRDLVTTVDGPAWMYVATTWRQNFARRWGYVVPHGDFHRF</sequence>
<feature type="domain" description="Gamma-glutamylcyclotransferase AIG2-like" evidence="2">
    <location>
        <begin position="382"/>
        <end position="506"/>
    </location>
</feature>
<dbReference type="Proteomes" id="UP001219297">
    <property type="component" value="Unassembled WGS sequence"/>
</dbReference>
<reference evidence="3 4" key="1">
    <citation type="submission" date="2023-02" db="EMBL/GenBank/DDBJ databases">
        <title>Defining the Infant Male Urobiome and Moving Towards Mechanisms in Urobiome Research.</title>
        <authorList>
            <person name="Reasoner S."/>
            <person name="Flores V."/>
            <person name="Van Horn G."/>
            <person name="Morales G."/>
            <person name="Peard L."/>
            <person name="Abelson B."/>
            <person name="Manuel C."/>
            <person name="Lee J."/>
            <person name="Baker B."/>
            <person name="Williams T."/>
            <person name="Schmitz J."/>
            <person name="Clayton D."/>
            <person name="Hadjifrangiskou M."/>
        </authorList>
    </citation>
    <scope>NUCLEOTIDE SEQUENCE [LARGE SCALE GENOMIC DNA]</scope>
    <source>
        <strain evidence="3 4">AS1053</strain>
    </source>
</reference>
<feature type="transmembrane region" description="Helical" evidence="1">
    <location>
        <begin position="98"/>
        <end position="118"/>
    </location>
</feature>
<dbReference type="Gene3D" id="3.10.490.10">
    <property type="entry name" value="Gamma-glutamyl cyclotransferase-like"/>
    <property type="match status" value="1"/>
</dbReference>
<keyword evidence="1" id="KW-0812">Transmembrane</keyword>
<dbReference type="SUPFAM" id="SSF110857">
    <property type="entry name" value="Gamma-glutamyl cyclotransferase-like"/>
    <property type="match status" value="1"/>
</dbReference>
<dbReference type="SUPFAM" id="SSF69318">
    <property type="entry name" value="Integrin alpha N-terminal domain"/>
    <property type="match status" value="1"/>
</dbReference>
<protein>
    <submittedName>
        <fullName evidence="3">Gamma-glutamylcyclotransferase</fullName>
    </submittedName>
</protein>
<accession>A0ABT5V503</accession>
<evidence type="ECO:0000313" key="4">
    <source>
        <dbReference type="Proteomes" id="UP001219297"/>
    </source>
</evidence>
<dbReference type="InterPro" id="IPR028994">
    <property type="entry name" value="Integrin_alpha_N"/>
</dbReference>
<organism evidence="3 4">
    <name type="scientific">Actinotignum sanguinis</name>
    <dbReference type="NCBI Taxonomy" id="1445614"/>
    <lineage>
        <taxon>Bacteria</taxon>
        <taxon>Bacillati</taxon>
        <taxon>Actinomycetota</taxon>
        <taxon>Actinomycetes</taxon>
        <taxon>Actinomycetales</taxon>
        <taxon>Actinomycetaceae</taxon>
        <taxon>Actinotignum</taxon>
    </lineage>
</organism>